<dbReference type="KEGG" id="bmic:BMR1_03g00576"/>
<reference evidence="2 3" key="3">
    <citation type="journal article" date="2016" name="Sci. Rep.">
        <title>Genome-wide diversity and gene expression profiling of Babesia microti isolates identify polymorphic genes that mediate host-pathogen interactions.</title>
        <authorList>
            <person name="Silva J.C."/>
            <person name="Cornillot E."/>
            <person name="McCracken C."/>
            <person name="Usmani-Brown S."/>
            <person name="Dwivedi A."/>
            <person name="Ifeonu O.O."/>
            <person name="Crabtree J."/>
            <person name="Gotia H.T."/>
            <person name="Virji A.Z."/>
            <person name="Reynes C."/>
            <person name="Colinge J."/>
            <person name="Kumar V."/>
            <person name="Lawres L."/>
            <person name="Pazzi J.E."/>
            <person name="Pablo J.V."/>
            <person name="Hung C."/>
            <person name="Brancato J."/>
            <person name="Kumari P."/>
            <person name="Orvis J."/>
            <person name="Tretina K."/>
            <person name="Chibucos M."/>
            <person name="Ott S."/>
            <person name="Sadzewicz L."/>
            <person name="Sengamalay N."/>
            <person name="Shetty A.C."/>
            <person name="Su Q."/>
            <person name="Tallon L."/>
            <person name="Fraser C.M."/>
            <person name="Frutos R."/>
            <person name="Molina D.M."/>
            <person name="Krause P.J."/>
            <person name="Ben Mamoun C."/>
        </authorList>
    </citation>
    <scope>NUCLEOTIDE SEQUENCE [LARGE SCALE GENOMIC DNA]</scope>
    <source>
        <strain evidence="2 3">RI</strain>
    </source>
</reference>
<organism evidence="2 3">
    <name type="scientific">Babesia microti (strain RI)</name>
    <dbReference type="NCBI Taxonomy" id="1133968"/>
    <lineage>
        <taxon>Eukaryota</taxon>
        <taxon>Sar</taxon>
        <taxon>Alveolata</taxon>
        <taxon>Apicomplexa</taxon>
        <taxon>Aconoidasida</taxon>
        <taxon>Piroplasmida</taxon>
        <taxon>Babesiidae</taxon>
        <taxon>Babesia</taxon>
    </lineage>
</organism>
<dbReference type="OrthoDB" id="361661at2759"/>
<keyword evidence="3" id="KW-1185">Reference proteome</keyword>
<sequence>MRAVDTPGSTSANTGTTSTVTSEISITEKPILGLRYLNKRTRVDILNFQVYVPPQSQQLQNYSDDYTYKLDRILPTETLDDLEDISEFNCINPEVIINNNTHECASNVAPRYTPKIRLIEKNEYYNKLYERLNISTLKTIGHGIDYCEFKFILSELKLQYKNAKNWHELVHIAIELPKIESQKIHLSEAQNLLDSGKSIRNFVSLPLLPKLVDAVSNCIKYIYEVDEFFRTIDTNPSPLESGNKLLQTGSQLPFITDQYILVKNIWESHIDRTHQINSAMYRNDYLRVAMLTQDDFKLNIPYIRQIYNDVKLVMWLEQVKKMLNKTPKYIDAVKILSANLNTPQISTNADKLELESRCIAAKQWLSNICNSPVSQLVIDGVKELVCDDNYRKSKHNKMDGEESLKYFTIFKDDILTLNPKLIDESNPFYNQDTLIQSLGGVDAIINSATNDPCSDSGTETNVINTAKPHPNELEKFYTQLSSIKLVIWCSKFLEPLAIKYRKFTRRFKRAIEGAMSKIEVVILLQDANLLSQQLQLDEQINQLKLILGQATEFENQCKQILDTRRSAISQFEAERLVEPWITLDNYRKQDIIHSDNIEQFISKYKPISGVDISAINEIIAKFDDQTIKNYPLMKELNDAQSIHTNWTEKMGQVLNDPCLSNGDLNRTIILLLDARKYGINLNIDPLLLNLKCYIMSSSLVKLIKTSNGDTDYALNILGDLQGDNRYMKKLTCYLGQMQFLDDLDAAKRQKRCLDLGIEHYLRCYNGM</sequence>
<dbReference type="GeneID" id="24424751"/>
<evidence type="ECO:0000313" key="2">
    <source>
        <dbReference type="EMBL" id="SJK86256.1"/>
    </source>
</evidence>
<dbReference type="RefSeq" id="XP_012648727.2">
    <property type="nucleotide sequence ID" value="XM_012793273.2"/>
</dbReference>
<dbReference type="AlphaFoldDB" id="A0A1R4AB75"/>
<dbReference type="VEuPathDB" id="PiroplasmaDB:BMR1_03g00576"/>
<dbReference type="EMBL" id="LN871598">
    <property type="protein sequence ID" value="SJK86256.1"/>
    <property type="molecule type" value="Genomic_DNA"/>
</dbReference>
<evidence type="ECO:0000256" key="1">
    <source>
        <dbReference type="SAM" id="MobiDB-lite"/>
    </source>
</evidence>
<reference evidence="2 3" key="1">
    <citation type="journal article" date="2012" name="Nucleic Acids Res.">
        <title>Sequencing of the smallest Apicomplexan genome from the human pathogen Babesia microti.</title>
        <authorList>
            <person name="Cornillot E."/>
            <person name="Hadj-Kaddour K."/>
            <person name="Dassouli A."/>
            <person name="Noel B."/>
            <person name="Ranwez V."/>
            <person name="Vacherie B."/>
            <person name="Augagneur Y."/>
            <person name="Bres V."/>
            <person name="Duclos A."/>
            <person name="Randazzo S."/>
            <person name="Carcy B."/>
            <person name="Debierre-Grockiego F."/>
            <person name="Delbecq S."/>
            <person name="Moubri-Menage K."/>
            <person name="Shams-Eldin H."/>
            <person name="Usmani-Brown S."/>
            <person name="Bringaud F."/>
            <person name="Wincker P."/>
            <person name="Vivares C.P."/>
            <person name="Schwarz R.T."/>
            <person name="Schetters T.P."/>
            <person name="Krause P.J."/>
            <person name="Gorenflot A."/>
            <person name="Berry V."/>
            <person name="Barbe V."/>
            <person name="Ben Mamoun C."/>
        </authorList>
    </citation>
    <scope>NUCLEOTIDE SEQUENCE [LARGE SCALE GENOMIC DNA]</scope>
    <source>
        <strain evidence="2 3">RI</strain>
    </source>
</reference>
<gene>
    <name evidence="2" type="ORF">BMR1_03g00576</name>
</gene>
<feature type="region of interest" description="Disordered" evidence="1">
    <location>
        <begin position="1"/>
        <end position="21"/>
    </location>
</feature>
<name>A0A1R4AB75_BABMR</name>
<evidence type="ECO:0000313" key="3">
    <source>
        <dbReference type="Proteomes" id="UP000002899"/>
    </source>
</evidence>
<dbReference type="Proteomes" id="UP000002899">
    <property type="component" value="Chromosome III"/>
</dbReference>
<accession>A0A1R4AB75</accession>
<protein>
    <submittedName>
        <fullName evidence="2">Uncharacterized protein</fullName>
    </submittedName>
</protein>
<reference evidence="2 3" key="2">
    <citation type="journal article" date="2013" name="PLoS ONE">
        <title>Whole genome mapping and re-organization of the nuclear and mitochondrial genomes of Babesia microti isolates.</title>
        <authorList>
            <person name="Cornillot E."/>
            <person name="Dassouli A."/>
            <person name="Garg A."/>
            <person name="Pachikara N."/>
            <person name="Randazzo S."/>
            <person name="Depoix D."/>
            <person name="Carcy B."/>
            <person name="Delbecq S."/>
            <person name="Frutos R."/>
            <person name="Silva J.C."/>
            <person name="Sutton R."/>
            <person name="Krause P.J."/>
            <person name="Mamoun C.B."/>
        </authorList>
    </citation>
    <scope>NUCLEOTIDE SEQUENCE [LARGE SCALE GENOMIC DNA]</scope>
    <source>
        <strain evidence="2 3">RI</strain>
    </source>
</reference>
<proteinExistence type="predicted"/>